<comment type="similarity">
    <text evidence="1 11">Belongs to the helicase family. UvrD subfamily.</text>
</comment>
<dbReference type="CDD" id="cd18807">
    <property type="entry name" value="SF1_C_UvrD"/>
    <property type="match status" value="1"/>
</dbReference>
<dbReference type="InterPro" id="IPR027417">
    <property type="entry name" value="P-loop_NTPase"/>
</dbReference>
<dbReference type="InterPro" id="IPR013986">
    <property type="entry name" value="DExx_box_DNA_helicase_dom_sf"/>
</dbReference>
<dbReference type="Proteomes" id="UP000321917">
    <property type="component" value="Unassembled WGS sequence"/>
</dbReference>
<dbReference type="Gene3D" id="3.40.50.300">
    <property type="entry name" value="P-loop containing nucleotide triphosphate hydrolases"/>
    <property type="match status" value="2"/>
</dbReference>
<dbReference type="InterPro" id="IPR014017">
    <property type="entry name" value="DNA_helicase_UvrD-like_C"/>
</dbReference>
<dbReference type="Proteomes" id="UP000321525">
    <property type="component" value="Unassembled WGS sequence"/>
</dbReference>
<dbReference type="PANTHER" id="PTHR11070">
    <property type="entry name" value="UVRD / RECB / PCRA DNA HELICASE FAMILY MEMBER"/>
    <property type="match status" value="1"/>
</dbReference>
<dbReference type="OrthoDB" id="9806690at2"/>
<dbReference type="AlphaFoldDB" id="A0A5C6QCY7"/>
<keyword evidence="4 11" id="KW-0378">Hydrolase</keyword>
<evidence type="ECO:0000256" key="4">
    <source>
        <dbReference type="ARBA" id="ARBA00022801"/>
    </source>
</evidence>
<dbReference type="EMBL" id="VOLQ01000017">
    <property type="protein sequence ID" value="TWX66588.1"/>
    <property type="molecule type" value="Genomic_DNA"/>
</dbReference>
<proteinExistence type="inferred from homology"/>
<evidence type="ECO:0000256" key="7">
    <source>
        <dbReference type="ARBA" id="ARBA00023125"/>
    </source>
</evidence>
<dbReference type="Pfam" id="PF00580">
    <property type="entry name" value="UvrD-helicase"/>
    <property type="match status" value="1"/>
</dbReference>
<dbReference type="EC" id="5.6.2.4" evidence="11"/>
<evidence type="ECO:0000259" key="14">
    <source>
        <dbReference type="PROSITE" id="PS51217"/>
    </source>
</evidence>
<dbReference type="GO" id="GO:0009314">
    <property type="term" value="P:response to radiation"/>
    <property type="evidence" value="ECO:0007669"/>
    <property type="project" value="UniProtKB-ARBA"/>
</dbReference>
<dbReference type="PROSITE" id="PS51198">
    <property type="entry name" value="UVRD_HELICASE_ATP_BIND"/>
    <property type="match status" value="1"/>
</dbReference>
<dbReference type="GO" id="GO:0005829">
    <property type="term" value="C:cytosol"/>
    <property type="evidence" value="ECO:0007669"/>
    <property type="project" value="TreeGrafter"/>
</dbReference>
<gene>
    <name evidence="11 16" type="primary">rep</name>
    <name evidence="15" type="ORF">ESZ26_11320</name>
    <name evidence="16" type="ORF">ESZ27_10150</name>
</gene>
<evidence type="ECO:0000313" key="16">
    <source>
        <dbReference type="EMBL" id="TWX66588.1"/>
    </source>
</evidence>
<dbReference type="GO" id="GO:0003697">
    <property type="term" value="F:single-stranded DNA binding"/>
    <property type="evidence" value="ECO:0007669"/>
    <property type="project" value="UniProtKB-UniRule"/>
</dbReference>
<evidence type="ECO:0000256" key="5">
    <source>
        <dbReference type="ARBA" id="ARBA00022806"/>
    </source>
</evidence>
<dbReference type="FunFam" id="1.10.486.10:FF:000002">
    <property type="entry name" value="ATP-dependent DNA helicase Rep"/>
    <property type="match status" value="1"/>
</dbReference>
<dbReference type="InterPro" id="IPR005752">
    <property type="entry name" value="Helicase_Rep"/>
</dbReference>
<evidence type="ECO:0000313" key="18">
    <source>
        <dbReference type="Proteomes" id="UP000321917"/>
    </source>
</evidence>
<keyword evidence="17" id="KW-1185">Reference proteome</keyword>
<dbReference type="InterPro" id="IPR014016">
    <property type="entry name" value="UvrD-like_ATP-bd"/>
</dbReference>
<comment type="function">
    <text evidence="11">Rep helicase is a single-stranded DNA-dependent ATPase involved in DNA replication; it can initiate unwinding at a nick in the DNA. It binds to the single-stranded DNA and acts in a progressive fashion along the DNA in the 3' to 5' direction.</text>
</comment>
<dbReference type="GO" id="GO:0000725">
    <property type="term" value="P:recombinational repair"/>
    <property type="evidence" value="ECO:0007669"/>
    <property type="project" value="TreeGrafter"/>
</dbReference>
<dbReference type="RefSeq" id="WP_146796568.1">
    <property type="nucleotide sequence ID" value="NZ_VOLP01000002.1"/>
</dbReference>
<dbReference type="FunFam" id="1.10.10.160:FF:000001">
    <property type="entry name" value="ATP-dependent DNA helicase"/>
    <property type="match status" value="1"/>
</dbReference>
<feature type="binding site" evidence="11">
    <location>
        <position position="278"/>
    </location>
    <ligand>
        <name>ATP</name>
        <dbReference type="ChEBI" id="CHEBI:30616"/>
    </ligand>
</feature>
<dbReference type="GO" id="GO:0006260">
    <property type="term" value="P:DNA replication"/>
    <property type="evidence" value="ECO:0007669"/>
    <property type="project" value="UniProtKB-UniRule"/>
</dbReference>
<comment type="catalytic activity">
    <reaction evidence="9 11">
        <text>Couples ATP hydrolysis with the unwinding of duplex DNA by translocating in the 3'-5' direction.</text>
        <dbReference type="EC" id="5.6.2.4"/>
    </reaction>
</comment>
<sequence>MKLNPGQNEAVKYVTGPCLVLAGAGSGKTGVICKKIAYLIEKCDYKARNIAAVTFTNKAAREMKDRVIKMMDKSLTRGLTVSTFHSLGLDIIRKEIKTLGYKPGFTLFDDQDTLSLLKELTHDELDGDKDLLSKLQSMISNWKNDLMLPDAAIKMAGDADTTMFAEFYQLYQKHMKAYNALDFDDLILIPTLLLKNFPDVKARWQKKIQYLLVDEYQDTNASQYELVKLIAGERGLLTVVGDDDQSIYSWRGAKPQNLVLLGEDFPQLKLIKLEQNYRSSGRILKCANTLIANNPHVYDKALFSELAYGVELRVIQAKNEEHEIERVVGELIGHKFLNKSKFKNYAILYRGNHQSRLLEKALMLNRIPYKISGGTSFFSRSEIKDMMAFLRVLVNPDDDNAFLRIVNVPRREIGPTTLEKLGNYANMRQISMFAASFELGLEQHLTGRGLVHVQRFTRWLVETGDHAERGDTPAVLRAMIREINYEDWLYDTSPSPKAAEMRMKNVTQLFSWVTNMLEGDDEEEPMLLPAIVTRLTLRDMMERGEDEDDADQVQLMTLHASKGLEFPYVFLIGMEEGLLPHQTSMDEGNVEEERRLAYVGITRAQRELIFTYAKERRQYGEVSRTEASRFLHELPQDDLSWELTETKKSQEHKDKTTKMGVANLRDMLKNKNK</sequence>
<evidence type="ECO:0000256" key="3">
    <source>
        <dbReference type="ARBA" id="ARBA00022741"/>
    </source>
</evidence>
<dbReference type="PANTHER" id="PTHR11070:SF64">
    <property type="entry name" value="ATP-DEPENDENT DNA HELICASE REP"/>
    <property type="match status" value="1"/>
</dbReference>
<keyword evidence="3 11" id="KW-0547">Nucleotide-binding</keyword>
<evidence type="ECO:0000256" key="11">
    <source>
        <dbReference type="HAMAP-Rule" id="MF_01920"/>
    </source>
</evidence>
<accession>A0A5C6QCY7</accession>
<evidence type="ECO:0000256" key="1">
    <source>
        <dbReference type="ARBA" id="ARBA00009922"/>
    </source>
</evidence>
<name>A0A5C6QCY7_9GAMM</name>
<evidence type="ECO:0000256" key="10">
    <source>
        <dbReference type="ARBA" id="ARBA00048988"/>
    </source>
</evidence>
<comment type="subunit">
    <text evidence="11">Homodimer.</text>
</comment>
<keyword evidence="6 11" id="KW-0067">ATP-binding</keyword>
<feature type="binding site" evidence="12">
    <location>
        <begin position="22"/>
        <end position="29"/>
    </location>
    <ligand>
        <name>ATP</name>
        <dbReference type="ChEBI" id="CHEBI:30616"/>
    </ligand>
</feature>
<comment type="catalytic activity">
    <reaction evidence="10 11">
        <text>ATP + H2O = ADP + phosphate + H(+)</text>
        <dbReference type="Rhea" id="RHEA:13065"/>
        <dbReference type="ChEBI" id="CHEBI:15377"/>
        <dbReference type="ChEBI" id="CHEBI:15378"/>
        <dbReference type="ChEBI" id="CHEBI:30616"/>
        <dbReference type="ChEBI" id="CHEBI:43474"/>
        <dbReference type="ChEBI" id="CHEBI:456216"/>
        <dbReference type="EC" id="5.6.2.4"/>
    </reaction>
</comment>
<evidence type="ECO:0000256" key="2">
    <source>
        <dbReference type="ARBA" id="ARBA00022705"/>
    </source>
</evidence>
<reference evidence="16 18" key="1">
    <citation type="submission" date="2019-07" db="EMBL/GenBank/DDBJ databases">
        <title>Genomes of sea-ice associated Colwellia species.</title>
        <authorList>
            <person name="Bowman J.P."/>
        </authorList>
    </citation>
    <scope>NUCLEOTIDE SEQUENCE [LARGE SCALE GENOMIC DNA]</scope>
    <source>
        <strain evidence="15 17">ACAM 607</strain>
        <strain evidence="16 18">IC036</strain>
    </source>
</reference>
<evidence type="ECO:0000256" key="9">
    <source>
        <dbReference type="ARBA" id="ARBA00034617"/>
    </source>
</evidence>
<dbReference type="NCBIfam" id="TIGR01074">
    <property type="entry name" value="rep"/>
    <property type="match status" value="1"/>
</dbReference>
<dbReference type="PROSITE" id="PS51217">
    <property type="entry name" value="UVRD_HELICASE_CTER"/>
    <property type="match status" value="1"/>
</dbReference>
<organism evidence="16 18">
    <name type="scientific">Colwellia hornerae</name>
    <dbReference type="NCBI Taxonomy" id="89402"/>
    <lineage>
        <taxon>Bacteria</taxon>
        <taxon>Pseudomonadati</taxon>
        <taxon>Pseudomonadota</taxon>
        <taxon>Gammaproteobacteria</taxon>
        <taxon>Alteromonadales</taxon>
        <taxon>Colwelliaceae</taxon>
        <taxon>Colwellia</taxon>
    </lineage>
</organism>
<feature type="domain" description="UvrD-like helicase ATP-binding" evidence="13">
    <location>
        <begin position="1"/>
        <end position="280"/>
    </location>
</feature>
<dbReference type="Pfam" id="PF13361">
    <property type="entry name" value="UvrD_C"/>
    <property type="match status" value="1"/>
</dbReference>
<evidence type="ECO:0000256" key="6">
    <source>
        <dbReference type="ARBA" id="ARBA00022840"/>
    </source>
</evidence>
<keyword evidence="7 11" id="KW-0238">DNA-binding</keyword>
<dbReference type="GO" id="GO:0005524">
    <property type="term" value="F:ATP binding"/>
    <property type="evidence" value="ECO:0007669"/>
    <property type="project" value="UniProtKB-UniRule"/>
</dbReference>
<feature type="domain" description="UvrD-like helicase C-terminal" evidence="14">
    <location>
        <begin position="281"/>
        <end position="563"/>
    </location>
</feature>
<dbReference type="Gene3D" id="1.10.486.10">
    <property type="entry name" value="PCRA, domain 4"/>
    <property type="match status" value="1"/>
</dbReference>
<dbReference type="GO" id="GO:0016787">
    <property type="term" value="F:hydrolase activity"/>
    <property type="evidence" value="ECO:0007669"/>
    <property type="project" value="UniProtKB-UniRule"/>
</dbReference>
<dbReference type="CDD" id="cd17932">
    <property type="entry name" value="DEXQc_UvrD"/>
    <property type="match status" value="1"/>
</dbReference>
<dbReference type="GO" id="GO:0043138">
    <property type="term" value="F:3'-5' DNA helicase activity"/>
    <property type="evidence" value="ECO:0007669"/>
    <property type="project" value="UniProtKB-UniRule"/>
</dbReference>
<dbReference type="SUPFAM" id="SSF52540">
    <property type="entry name" value="P-loop containing nucleoside triphosphate hydrolases"/>
    <property type="match status" value="1"/>
</dbReference>
<dbReference type="HAMAP" id="MF_01920">
    <property type="entry name" value="Helicase_Rep"/>
    <property type="match status" value="1"/>
</dbReference>
<evidence type="ECO:0000313" key="15">
    <source>
        <dbReference type="EMBL" id="TWX58712.1"/>
    </source>
</evidence>
<evidence type="ECO:0000313" key="17">
    <source>
        <dbReference type="Proteomes" id="UP000321525"/>
    </source>
</evidence>
<keyword evidence="5 11" id="KW-0347">Helicase</keyword>
<dbReference type="Gene3D" id="1.10.10.160">
    <property type="match status" value="1"/>
</dbReference>
<keyword evidence="8 11" id="KW-0413">Isomerase</keyword>
<evidence type="ECO:0000256" key="8">
    <source>
        <dbReference type="ARBA" id="ARBA00023235"/>
    </source>
</evidence>
<dbReference type="EMBL" id="VOLR01000014">
    <property type="protein sequence ID" value="TWX58712.1"/>
    <property type="molecule type" value="Genomic_DNA"/>
</dbReference>
<protein>
    <recommendedName>
        <fullName evidence="11">ATP-dependent DNA helicase Rep</fullName>
        <ecNumber evidence="11">5.6.2.4</ecNumber>
    </recommendedName>
    <alternativeName>
        <fullName evidence="11">DNA 3'-5' helicase Rep</fullName>
    </alternativeName>
</protein>
<dbReference type="GO" id="GO:0032991">
    <property type="term" value="C:protein-containing complex"/>
    <property type="evidence" value="ECO:0007669"/>
    <property type="project" value="UniProtKB-ARBA"/>
</dbReference>
<evidence type="ECO:0000259" key="13">
    <source>
        <dbReference type="PROSITE" id="PS51198"/>
    </source>
</evidence>
<keyword evidence="2 11" id="KW-0235">DNA replication</keyword>
<dbReference type="InterPro" id="IPR000212">
    <property type="entry name" value="DNA_helicase_UvrD/REP"/>
</dbReference>
<comment type="caution">
    <text evidence="16">The sequence shown here is derived from an EMBL/GenBank/DDBJ whole genome shotgun (WGS) entry which is preliminary data.</text>
</comment>
<evidence type="ECO:0000256" key="12">
    <source>
        <dbReference type="PROSITE-ProRule" id="PRU00560"/>
    </source>
</evidence>